<name>A0AAD0KQE5_MYCLR</name>
<proteinExistence type="predicted"/>
<dbReference type="AlphaFoldDB" id="A0AAD0KQE5"/>
<dbReference type="Proteomes" id="UP000249682">
    <property type="component" value="Chromosome"/>
</dbReference>
<protein>
    <submittedName>
        <fullName evidence="1">Uncharacterized protein</fullName>
    </submittedName>
</protein>
<dbReference type="EMBL" id="CP029543">
    <property type="protein sequence ID" value="AWV47683.1"/>
    <property type="molecule type" value="Genomic_DNA"/>
</dbReference>
<reference evidence="1 2" key="1">
    <citation type="submission" date="2018-05" db="EMBL/GenBank/DDBJ databases">
        <title>Evolution of small genomes with special reference to Mycobacterium leprae.</title>
        <authorList>
            <person name="Mohanty P.S."/>
            <person name="Bansal A.K."/>
            <person name="Gupta U.D."/>
            <person name="Naaz F."/>
            <person name="Dwivedi V.D."/>
            <person name="Singh H."/>
            <person name="Gupta G."/>
            <person name="Sharma S."/>
            <person name="Arora M."/>
        </authorList>
    </citation>
    <scope>NUCLEOTIDE SEQUENCE [LARGE SCALE GENOMIC DNA]</scope>
    <source>
        <strain evidence="1 2">MRHRU-235-G</strain>
    </source>
</reference>
<sequence length="123" mass="13275">MVTSELVDRFSTKSSLHVAVPPTSKTGVYLTLYPVAEYPATAPPGVLTEFGYTLREPCGHIQRARTESSAIICGCVDGDWFTPASGSQPKCWHTMPRLSAKALEKSVVSCTFAGYEVFLTGGR</sequence>
<evidence type="ECO:0000313" key="2">
    <source>
        <dbReference type="Proteomes" id="UP000249682"/>
    </source>
</evidence>
<accession>A0AAD0KQE5</accession>
<evidence type="ECO:0000313" key="1">
    <source>
        <dbReference type="EMBL" id="AWV47683.1"/>
    </source>
</evidence>
<organism evidence="1 2">
    <name type="scientific">Mycobacterium leprae</name>
    <dbReference type="NCBI Taxonomy" id="1769"/>
    <lineage>
        <taxon>Bacteria</taxon>
        <taxon>Bacillati</taxon>
        <taxon>Actinomycetota</taxon>
        <taxon>Actinomycetes</taxon>
        <taxon>Mycobacteriales</taxon>
        <taxon>Mycobacteriaceae</taxon>
        <taxon>Mycobacterium</taxon>
    </lineage>
</organism>
<gene>
    <name evidence="1" type="ORF">DIJ64_05140</name>
</gene>